<proteinExistence type="predicted"/>
<feature type="domain" description="DUF659" evidence="2">
    <location>
        <begin position="209"/>
        <end position="353"/>
    </location>
</feature>
<dbReference type="EMBL" id="LGRX02001865">
    <property type="protein sequence ID" value="KAK3285359.1"/>
    <property type="molecule type" value="Genomic_DNA"/>
</dbReference>
<evidence type="ECO:0000256" key="1">
    <source>
        <dbReference type="SAM" id="MobiDB-lite"/>
    </source>
</evidence>
<comment type="caution">
    <text evidence="3">The sequence shown here is derived from an EMBL/GenBank/DDBJ whole genome shotgun (WGS) entry which is preliminary data.</text>
</comment>
<dbReference type="Pfam" id="PF04937">
    <property type="entry name" value="DUF659"/>
    <property type="match status" value="1"/>
</dbReference>
<feature type="region of interest" description="Disordered" evidence="1">
    <location>
        <begin position="117"/>
        <end position="164"/>
    </location>
</feature>
<dbReference type="PANTHER" id="PTHR32166:SF123">
    <property type="entry name" value="BED-TYPE DOMAIN-CONTAINING PROTEIN"/>
    <property type="match status" value="1"/>
</dbReference>
<evidence type="ECO:0000313" key="3">
    <source>
        <dbReference type="EMBL" id="KAK3285359.1"/>
    </source>
</evidence>
<accession>A0AAE0GW01</accession>
<protein>
    <recommendedName>
        <fullName evidence="2">DUF659 domain-containing protein</fullName>
    </recommendedName>
</protein>
<keyword evidence="4" id="KW-1185">Reference proteome</keyword>
<feature type="compositionally biased region" description="Basic and acidic residues" evidence="1">
    <location>
        <begin position="126"/>
        <end position="143"/>
    </location>
</feature>
<dbReference type="AlphaFoldDB" id="A0AAE0GW01"/>
<evidence type="ECO:0000313" key="4">
    <source>
        <dbReference type="Proteomes" id="UP001190700"/>
    </source>
</evidence>
<name>A0AAE0GW01_9CHLO</name>
<dbReference type="Proteomes" id="UP001190700">
    <property type="component" value="Unassembled WGS sequence"/>
</dbReference>
<feature type="compositionally biased region" description="Polar residues" evidence="1">
    <location>
        <begin position="152"/>
        <end position="161"/>
    </location>
</feature>
<evidence type="ECO:0000259" key="2">
    <source>
        <dbReference type="Pfam" id="PF04937"/>
    </source>
</evidence>
<dbReference type="InterPro" id="IPR007021">
    <property type="entry name" value="DUF659"/>
</dbReference>
<organism evidence="3 4">
    <name type="scientific">Cymbomonas tetramitiformis</name>
    <dbReference type="NCBI Taxonomy" id="36881"/>
    <lineage>
        <taxon>Eukaryota</taxon>
        <taxon>Viridiplantae</taxon>
        <taxon>Chlorophyta</taxon>
        <taxon>Pyramimonadophyceae</taxon>
        <taxon>Pyramimonadales</taxon>
        <taxon>Pyramimonadaceae</taxon>
        <taxon>Cymbomonas</taxon>
    </lineage>
</organism>
<reference evidence="3 4" key="1">
    <citation type="journal article" date="2015" name="Genome Biol. Evol.">
        <title>Comparative Genomics of a Bacterivorous Green Alga Reveals Evolutionary Causalities and Consequences of Phago-Mixotrophic Mode of Nutrition.</title>
        <authorList>
            <person name="Burns J.A."/>
            <person name="Paasch A."/>
            <person name="Narechania A."/>
            <person name="Kim E."/>
        </authorList>
    </citation>
    <scope>NUCLEOTIDE SEQUENCE [LARGE SCALE GENOMIC DNA]</scope>
    <source>
        <strain evidence="3 4">PLY_AMNH</strain>
    </source>
</reference>
<dbReference type="PANTHER" id="PTHR32166">
    <property type="entry name" value="OSJNBA0013A04.12 PROTEIN"/>
    <property type="match status" value="1"/>
</dbReference>
<sequence length="659" mass="73367">MPASGSSKPEESFAWWYVRVTREITTASATPVEAGTEQVETTATPEATLLPPGKNGNPTDKAQCLFCDKTFSAQFSRIVAHVGAIPRKHVQVCKGPILKLAENESLEEFKKRKEQWNAARQRRSQYHADTESASHKKREREGLDSATRGKSFKQTTISTEGFETRQSDADKALASAMYTCNISPWNLQKPGFREALQKIALVGPSYKAPERRRVSGPMLSQEKDRVQKKIAGYRQSVSRYGSTVVSDGATDIRRRPIINLLDVSPEIVEFILARDCTGLVKDKQFIANVVTDYILSLPDPEKVVQVLMDNATRGSWPLIEEKCPWLVVGPCEPHVGSLEVKDICALPFFDKSLTGRVTKVRKFIMNHQKPLAEFKAIAEGMFTTPAATRMATVYYAYESYHKHLSSAAQTMVSSGVVQYVRANSSQRATPDSPTLSELYKEAKDAATDPVLELALEFALKVLKPIAALIRLTGSDKPIASKVQYHKFDRDGEINGGYNGQRSRWWTKSSAARTSSSNAHAMRCDDVWYQHSECGDVDTPRGAKVENAVWLHSAAHKCENREEKWWDEGCNTCKHHQAMAKGHAGWREEWRMLRGELAVVKAHVDDVVDGLDFGVGCMSTTRHHQIVAMGKLSSSNHVQRGGNCRNAGTLTTRSHGRCKL</sequence>
<gene>
    <name evidence="3" type="ORF">CYMTET_7030</name>
</gene>